<accession>A0A372LIL1</accession>
<reference evidence="2 3" key="1">
    <citation type="submission" date="2018-08" db="EMBL/GenBank/DDBJ databases">
        <title>Bacillus chawlae sp. nov., Bacillus glennii sp. nov., and Bacillus saganii sp. nov. Isolated from the Vehicle Assembly Building at Kennedy Space Center where the Viking Spacecraft were Assembled.</title>
        <authorList>
            <person name="Seuylemezian A."/>
            <person name="Vaishampayan P."/>
        </authorList>
    </citation>
    <scope>NUCLEOTIDE SEQUENCE [LARGE SCALE GENOMIC DNA]</scope>
    <source>
        <strain evidence="2 3">V44-8</strain>
    </source>
</reference>
<evidence type="ECO:0000256" key="1">
    <source>
        <dbReference type="PROSITE-ProRule" id="PRU00339"/>
    </source>
</evidence>
<dbReference type="InterPro" id="IPR019734">
    <property type="entry name" value="TPR_rpt"/>
</dbReference>
<dbReference type="Pfam" id="PF14559">
    <property type="entry name" value="TPR_19"/>
    <property type="match status" value="1"/>
</dbReference>
<dbReference type="SUPFAM" id="SSF116965">
    <property type="entry name" value="Hypothetical protein MPN330"/>
    <property type="match status" value="1"/>
</dbReference>
<organism evidence="2 3">
    <name type="scientific">Peribacillus glennii</name>
    <dbReference type="NCBI Taxonomy" id="2303991"/>
    <lineage>
        <taxon>Bacteria</taxon>
        <taxon>Bacillati</taxon>
        <taxon>Bacillota</taxon>
        <taxon>Bacilli</taxon>
        <taxon>Bacillales</taxon>
        <taxon>Bacillaceae</taxon>
        <taxon>Peribacillus</taxon>
    </lineage>
</organism>
<sequence length="342" mass="39676">MSGNEKQSKKDNIILFPNLAGRLVDKGLDHLAKKDFRQAASLFSQARDLEPENPDLNVGLVVSLVELGYYPEAKGLCKELLNKGIGDYFQVVNIYLMVLLQLNEHEEMASTIRALLEDDHIPPDKIEHFEKMLQFSERVLEEKQSQEIIKEEKIHHEINKEGLFEEKTESGILRTISRLTEVNVRPYVPEIKRFLLEENANPFYKTLLINILREQEYDKEVEVLKFNERARFIPSSLGDVLESPFFVEVSGLAEAHLGQENPTLLEMVTSLIERHNFIFYPNDPSKGHYLEWAVSYQILAEEYQGMDPEIEQFAGIYRIEVESVRNIVSYMREIEEISYPII</sequence>
<feature type="repeat" description="TPR" evidence="1">
    <location>
        <begin position="20"/>
        <end position="53"/>
    </location>
</feature>
<proteinExistence type="predicted"/>
<name>A0A372LIL1_9BACI</name>
<evidence type="ECO:0000313" key="2">
    <source>
        <dbReference type="EMBL" id="RFU65909.1"/>
    </source>
</evidence>
<dbReference type="PROSITE" id="PS50005">
    <property type="entry name" value="TPR"/>
    <property type="match status" value="1"/>
</dbReference>
<dbReference type="AlphaFoldDB" id="A0A372LIL1"/>
<comment type="caution">
    <text evidence="2">The sequence shown here is derived from an EMBL/GenBank/DDBJ whole genome shotgun (WGS) entry which is preliminary data.</text>
</comment>
<dbReference type="Proteomes" id="UP000262939">
    <property type="component" value="Unassembled WGS sequence"/>
</dbReference>
<dbReference type="RefSeq" id="WP_117322079.1">
    <property type="nucleotide sequence ID" value="NZ_QVTD01000003.1"/>
</dbReference>
<dbReference type="Gene3D" id="1.25.40.10">
    <property type="entry name" value="Tetratricopeptide repeat domain"/>
    <property type="match status" value="1"/>
</dbReference>
<keyword evidence="1" id="KW-0802">TPR repeat</keyword>
<dbReference type="InterPro" id="IPR011990">
    <property type="entry name" value="TPR-like_helical_dom_sf"/>
</dbReference>
<evidence type="ECO:0000313" key="3">
    <source>
        <dbReference type="Proteomes" id="UP000262939"/>
    </source>
</evidence>
<gene>
    <name evidence="2" type="ORF">D0466_08595</name>
</gene>
<dbReference type="SUPFAM" id="SSF48452">
    <property type="entry name" value="TPR-like"/>
    <property type="match status" value="1"/>
</dbReference>
<protein>
    <submittedName>
        <fullName evidence="2">Tetratricopeptide repeat protein</fullName>
    </submittedName>
</protein>
<keyword evidence="3" id="KW-1185">Reference proteome</keyword>
<dbReference type="OrthoDB" id="2364593at2"/>
<dbReference type="EMBL" id="QVTD01000003">
    <property type="protein sequence ID" value="RFU65909.1"/>
    <property type="molecule type" value="Genomic_DNA"/>
</dbReference>